<organism evidence="2 3">
    <name type="scientific">Canavalia gladiata</name>
    <name type="common">Sword bean</name>
    <name type="synonym">Dolichos gladiatus</name>
    <dbReference type="NCBI Taxonomy" id="3824"/>
    <lineage>
        <taxon>Eukaryota</taxon>
        <taxon>Viridiplantae</taxon>
        <taxon>Streptophyta</taxon>
        <taxon>Embryophyta</taxon>
        <taxon>Tracheophyta</taxon>
        <taxon>Spermatophyta</taxon>
        <taxon>Magnoliopsida</taxon>
        <taxon>eudicotyledons</taxon>
        <taxon>Gunneridae</taxon>
        <taxon>Pentapetalae</taxon>
        <taxon>rosids</taxon>
        <taxon>fabids</taxon>
        <taxon>Fabales</taxon>
        <taxon>Fabaceae</taxon>
        <taxon>Papilionoideae</taxon>
        <taxon>50 kb inversion clade</taxon>
        <taxon>NPAAA clade</taxon>
        <taxon>indigoferoid/millettioid clade</taxon>
        <taxon>Phaseoleae</taxon>
        <taxon>Canavalia</taxon>
    </lineage>
</organism>
<dbReference type="Proteomes" id="UP001367508">
    <property type="component" value="Unassembled WGS sequence"/>
</dbReference>
<keyword evidence="1" id="KW-1133">Transmembrane helix</keyword>
<proteinExistence type="predicted"/>
<dbReference type="EMBL" id="JAYMYQ010000011">
    <property type="protein sequence ID" value="KAK7306717.1"/>
    <property type="molecule type" value="Genomic_DNA"/>
</dbReference>
<reference evidence="2 3" key="1">
    <citation type="submission" date="2024-01" db="EMBL/GenBank/DDBJ databases">
        <title>The genomes of 5 underutilized Papilionoideae crops provide insights into root nodulation and disease resistanc.</title>
        <authorList>
            <person name="Jiang F."/>
        </authorList>
    </citation>
    <scope>NUCLEOTIDE SEQUENCE [LARGE SCALE GENOMIC DNA]</scope>
    <source>
        <strain evidence="2">LVBAO_FW01</strain>
        <tissue evidence="2">Leaves</tissue>
    </source>
</reference>
<comment type="caution">
    <text evidence="2">The sequence shown here is derived from an EMBL/GenBank/DDBJ whole genome shotgun (WGS) entry which is preliminary data.</text>
</comment>
<keyword evidence="1" id="KW-0472">Membrane</keyword>
<evidence type="ECO:0000256" key="1">
    <source>
        <dbReference type="SAM" id="Phobius"/>
    </source>
</evidence>
<name>A0AAN9JX43_CANGL</name>
<feature type="transmembrane region" description="Helical" evidence="1">
    <location>
        <begin position="26"/>
        <end position="50"/>
    </location>
</feature>
<keyword evidence="3" id="KW-1185">Reference proteome</keyword>
<evidence type="ECO:0000313" key="2">
    <source>
        <dbReference type="EMBL" id="KAK7306717.1"/>
    </source>
</evidence>
<protein>
    <submittedName>
        <fullName evidence="2">Uncharacterized protein</fullName>
    </submittedName>
</protein>
<dbReference type="AlphaFoldDB" id="A0AAN9JX43"/>
<gene>
    <name evidence="2" type="ORF">VNO77_44672</name>
</gene>
<sequence length="151" mass="17064">MTVTLSLSSKRSHGWIPLLPRNHDDITFILMPHLCLAIILKVACILSSSLHHHCIWWRWSFNSSSILSPMVHHTFHSHFFLSFPLSSPIPLDSDNCIFLSHPCHTSNHHLLSLNCTCKGITTFNDVGLSPLIHLPSPSFFSISLTKVKFSQ</sequence>
<accession>A0AAN9JX43</accession>
<evidence type="ECO:0000313" key="3">
    <source>
        <dbReference type="Proteomes" id="UP001367508"/>
    </source>
</evidence>
<keyword evidence="1" id="KW-0812">Transmembrane</keyword>